<feature type="compositionally biased region" description="Low complexity" evidence="15">
    <location>
        <begin position="93"/>
        <end position="104"/>
    </location>
</feature>
<keyword evidence="4 16" id="KW-1133">Transmembrane helix</keyword>
<evidence type="ECO:0000256" key="7">
    <source>
        <dbReference type="ARBA" id="ARBA00024631"/>
    </source>
</evidence>
<feature type="transmembrane region" description="Helical" evidence="16">
    <location>
        <begin position="12"/>
        <end position="34"/>
    </location>
</feature>
<evidence type="ECO:0000256" key="8">
    <source>
        <dbReference type="ARBA" id="ARBA00035895"/>
    </source>
</evidence>
<keyword evidence="3 16" id="KW-0812">Transmembrane</keyword>
<dbReference type="AlphaFoldDB" id="A0A1I8FCC0"/>
<evidence type="ECO:0000256" key="15">
    <source>
        <dbReference type="SAM" id="MobiDB-lite"/>
    </source>
</evidence>
<keyword evidence="5 16" id="KW-0472">Membrane</keyword>
<accession>A0A1I8FCC0</accession>
<evidence type="ECO:0000256" key="9">
    <source>
        <dbReference type="ARBA" id="ARBA00036810"/>
    </source>
</evidence>
<evidence type="ECO:0000256" key="6">
    <source>
        <dbReference type="ARBA" id="ARBA00024615"/>
    </source>
</evidence>
<dbReference type="Pfam" id="PF05602">
    <property type="entry name" value="CLPTM1"/>
    <property type="match status" value="1"/>
</dbReference>
<reference evidence="18" key="1">
    <citation type="submission" date="2016-11" db="UniProtKB">
        <authorList>
            <consortium name="WormBaseParasite"/>
        </authorList>
    </citation>
    <scope>IDENTIFICATION</scope>
</reference>
<evidence type="ECO:0000256" key="11">
    <source>
        <dbReference type="ARBA" id="ARBA00042320"/>
    </source>
</evidence>
<evidence type="ECO:0000313" key="17">
    <source>
        <dbReference type="Proteomes" id="UP000095280"/>
    </source>
</evidence>
<evidence type="ECO:0000256" key="14">
    <source>
        <dbReference type="ARBA" id="ARBA00093208"/>
    </source>
</evidence>
<dbReference type="WBParaSite" id="maker-unitig_28956-snap-gene-0.2-mRNA-1">
    <property type="protein sequence ID" value="maker-unitig_28956-snap-gene-0.2-mRNA-1"/>
    <property type="gene ID" value="maker-unitig_28956-snap-gene-0.2"/>
</dbReference>
<keyword evidence="17" id="KW-1185">Reference proteome</keyword>
<evidence type="ECO:0000256" key="4">
    <source>
        <dbReference type="ARBA" id="ARBA00022989"/>
    </source>
</evidence>
<evidence type="ECO:0000256" key="3">
    <source>
        <dbReference type="ARBA" id="ARBA00022692"/>
    </source>
</evidence>
<comment type="catalytic activity">
    <reaction evidence="7">
        <text>a 1,2-diacyl-sn-glycero-3-phosphocholine(in) = a 1,2-diacyl-sn-glycero-3-phosphocholine(out)</text>
        <dbReference type="Rhea" id="RHEA:38571"/>
        <dbReference type="ChEBI" id="CHEBI:57643"/>
    </reaction>
</comment>
<proteinExistence type="inferred from homology"/>
<comment type="catalytic activity">
    <reaction evidence="9">
        <text>6-(alpha-D-glucosaminyl)-(1-octadecanoyl,2-(9Z)-octadecenoyl-sn-glycero-3-phospho)-1D-myo-inositol(in) = 6-(alpha-D-glucosaminyl)-(1-octadecanoyl,2-(9Z)-octadecenoyl-sn-glycero-3-phospho)-1D-myo-inositol(out)</text>
        <dbReference type="Rhea" id="RHEA:71495"/>
        <dbReference type="ChEBI" id="CHEBI:190691"/>
    </reaction>
</comment>
<evidence type="ECO:0000256" key="13">
    <source>
        <dbReference type="ARBA" id="ARBA00045827"/>
    </source>
</evidence>
<dbReference type="PANTHER" id="PTHR21347:SF0">
    <property type="entry name" value="LIPID SCRAMBLASE CLPTM1L"/>
    <property type="match status" value="1"/>
</dbReference>
<comment type="similarity">
    <text evidence="2">Belongs to the CLPTM1 family.</text>
</comment>
<feature type="region of interest" description="Disordered" evidence="15">
    <location>
        <begin position="338"/>
        <end position="359"/>
    </location>
</feature>
<evidence type="ECO:0000256" key="2">
    <source>
        <dbReference type="ARBA" id="ARBA00009310"/>
    </source>
</evidence>
<name>A0A1I8FCC0_9PLAT</name>
<evidence type="ECO:0000313" key="18">
    <source>
        <dbReference type="WBParaSite" id="maker-unitig_28956-snap-gene-0.2-mRNA-1"/>
    </source>
</evidence>
<dbReference type="InterPro" id="IPR008429">
    <property type="entry name" value="CLPTM1"/>
</dbReference>
<dbReference type="GO" id="GO:0016020">
    <property type="term" value="C:membrane"/>
    <property type="evidence" value="ECO:0007669"/>
    <property type="project" value="UniProtKB-SubCell"/>
</dbReference>
<dbReference type="PANTHER" id="PTHR21347">
    <property type="entry name" value="CLEFT LIP AND PALATE ASSOCIATED TRANSMEMBRANE PROTEIN-RELATED"/>
    <property type="match status" value="1"/>
</dbReference>
<comment type="subcellular location">
    <subcellularLocation>
        <location evidence="1">Membrane</location>
        <topology evidence="1">Multi-pass membrane protein</topology>
    </subcellularLocation>
</comment>
<feature type="region of interest" description="Disordered" evidence="15">
    <location>
        <begin position="66"/>
        <end position="104"/>
    </location>
</feature>
<evidence type="ECO:0000256" key="1">
    <source>
        <dbReference type="ARBA" id="ARBA00004141"/>
    </source>
</evidence>
<sequence>FYFKKKCLHSGGVLISLACIYVAYVGYQFLSIFYPKECTASSSTALLLAASLELYGRASAVPGTQSGVHLRRAEPQTDGALRTHHHRDGFRKPGSSSEPSGSRRGFVIKVGVGSESAKSDSPWIHWRSVLTINSLNSPFAFDRNAFPPELQHLASVAGRLPANHLSQPAVIQEADLVQCELHGHSRPAHLRFEPVSIGQLRLLQTWNSRVESLKSFGFRDTDIDDLSRLAWGARSEAERKTGALGFPGHSLSVLCDAASVRRSPIYSLMYVPHKSWYSWTINSMANSFNTFIDDLFAFIIRMPTAHRLACFRDDVIFIIYMYPALAVPVDKSRTNEFGQSFDEAEPSSGDAGGDKVKSE</sequence>
<comment type="catalytic activity">
    <reaction evidence="14">
        <text>a 6-(alpha-D-glucosaminyl)-1-(1,2-diacyl-sn-glycero-3-phospho)-1D-myo-inositol(in) = a 6-(alpha-D-glucosaminyl)-1-(1,2-diacyl-sn-glycero-3-phospho)-1D-myo-inositol(out)</text>
        <dbReference type="Rhea" id="RHEA:71491"/>
        <dbReference type="ChEBI" id="CHEBI:57997"/>
    </reaction>
</comment>
<dbReference type="GO" id="GO:0012505">
    <property type="term" value="C:endomembrane system"/>
    <property type="evidence" value="ECO:0007669"/>
    <property type="project" value="TreeGrafter"/>
</dbReference>
<evidence type="ECO:0000256" key="10">
    <source>
        <dbReference type="ARBA" id="ARBA00040905"/>
    </source>
</evidence>
<comment type="function">
    <text evidence="13">Scramblase that mediates the translocation of glucosaminylphosphatidylinositol (alpha-D-GlcN-(1-6)-(1,2-diacyl-sn-glycero-3-phospho)-1D-myo-inositol, GlcN-PI) across the endoplasmic reticulum (ER) membrane, from the cytosolic leaflet to the luminal leaflet of the ER membrane, where it participates in the biosynthesis of glycosylphosphatidylinositol (GPI). GPI is a lipid glycoconjugate involved in post-translational modification of proteins. Can also translocate 1,2-diacyl-sn-glycero-3-phospho-(1D-myo-inositol) (phosphatidylinositol or PI), as well as several other phospholipids (1,2-diacyl-sn-glycero-3-phosphocholine, 1,2-diacyl-sn-glycero-3-phosphoethanolamine), and N-acetylglucosaminylphosphatidylinositol (GlcNAc-PI) in vitro.</text>
</comment>
<dbReference type="Proteomes" id="UP000095280">
    <property type="component" value="Unplaced"/>
</dbReference>
<protein>
    <recommendedName>
        <fullName evidence="10">Lipid scramblase CLPTM1L</fullName>
    </recommendedName>
    <alternativeName>
        <fullName evidence="12">Cisplatin resistance-related protein 9</fullName>
    </alternativeName>
    <alternativeName>
        <fullName evidence="11">Cleft lip and palate transmembrane protein 1-like protein</fullName>
    </alternativeName>
</protein>
<comment type="catalytic activity">
    <reaction evidence="8">
        <text>a 1,2-diacyl-sn-glycero-3-phospho-(1D-myo-inositol)(in) = a 1,2-diacyl-sn-glycero-3-phospho-(1D-myo-inositol)(out)</text>
        <dbReference type="Rhea" id="RHEA:38691"/>
        <dbReference type="ChEBI" id="CHEBI:57880"/>
    </reaction>
</comment>
<evidence type="ECO:0000256" key="12">
    <source>
        <dbReference type="ARBA" id="ARBA00043155"/>
    </source>
</evidence>
<organism evidence="17 18">
    <name type="scientific">Macrostomum lignano</name>
    <dbReference type="NCBI Taxonomy" id="282301"/>
    <lineage>
        <taxon>Eukaryota</taxon>
        <taxon>Metazoa</taxon>
        <taxon>Spiralia</taxon>
        <taxon>Lophotrochozoa</taxon>
        <taxon>Platyhelminthes</taxon>
        <taxon>Rhabditophora</taxon>
        <taxon>Macrostomorpha</taxon>
        <taxon>Macrostomida</taxon>
        <taxon>Macrostomidae</taxon>
        <taxon>Macrostomum</taxon>
    </lineage>
</organism>
<evidence type="ECO:0000256" key="16">
    <source>
        <dbReference type="SAM" id="Phobius"/>
    </source>
</evidence>
<evidence type="ECO:0000256" key="5">
    <source>
        <dbReference type="ARBA" id="ARBA00023136"/>
    </source>
</evidence>
<comment type="catalytic activity">
    <reaction evidence="6">
        <text>a 1,2-diacyl-sn-glycero-3-phosphoethanolamine(in) = a 1,2-diacyl-sn-glycero-3-phosphoethanolamine(out)</text>
        <dbReference type="Rhea" id="RHEA:38895"/>
        <dbReference type="ChEBI" id="CHEBI:64612"/>
    </reaction>
</comment>